<organism evidence="1 2">
    <name type="scientific">Paramecium sonneborni</name>
    <dbReference type="NCBI Taxonomy" id="65129"/>
    <lineage>
        <taxon>Eukaryota</taxon>
        <taxon>Sar</taxon>
        <taxon>Alveolata</taxon>
        <taxon>Ciliophora</taxon>
        <taxon>Intramacronucleata</taxon>
        <taxon>Oligohymenophorea</taxon>
        <taxon>Peniculida</taxon>
        <taxon>Parameciidae</taxon>
        <taxon>Paramecium</taxon>
    </lineage>
</organism>
<dbReference type="Proteomes" id="UP000692954">
    <property type="component" value="Unassembled WGS sequence"/>
</dbReference>
<proteinExistence type="predicted"/>
<protein>
    <submittedName>
        <fullName evidence="1">Uncharacterized protein</fullName>
    </submittedName>
</protein>
<gene>
    <name evidence="1" type="ORF">PSON_ATCC_30995.1.T0690187</name>
</gene>
<comment type="caution">
    <text evidence="1">The sequence shown here is derived from an EMBL/GenBank/DDBJ whole genome shotgun (WGS) entry which is preliminary data.</text>
</comment>
<reference evidence="1" key="1">
    <citation type="submission" date="2021-01" db="EMBL/GenBank/DDBJ databases">
        <authorList>
            <consortium name="Genoscope - CEA"/>
            <person name="William W."/>
        </authorList>
    </citation>
    <scope>NUCLEOTIDE SEQUENCE</scope>
</reference>
<evidence type="ECO:0000313" key="1">
    <source>
        <dbReference type="EMBL" id="CAD8098020.1"/>
    </source>
</evidence>
<sequence>MSHIKQRNNNFITINIAFCKMKIVAPFFTKGLLRFLIMTVSNIESSSFIYMRLRQMNIIQKLTKRNNIDFIDHFEVEQFQLRILKN</sequence>
<dbReference type="EMBL" id="CAJJDN010000069">
    <property type="protein sequence ID" value="CAD8098020.1"/>
    <property type="molecule type" value="Genomic_DNA"/>
</dbReference>
<dbReference type="AlphaFoldDB" id="A0A8S1P4S9"/>
<accession>A0A8S1P4S9</accession>
<evidence type="ECO:0000313" key="2">
    <source>
        <dbReference type="Proteomes" id="UP000692954"/>
    </source>
</evidence>
<name>A0A8S1P4S9_9CILI</name>
<keyword evidence="2" id="KW-1185">Reference proteome</keyword>